<reference evidence="1 2" key="1">
    <citation type="submission" date="2015-04" db="EMBL/GenBank/DDBJ databases">
        <authorList>
            <person name="Syromyatnikov M.Y."/>
            <person name="Popov V.N."/>
        </authorList>
    </citation>
    <scope>NUCLEOTIDE SEQUENCE [LARGE SCALE GENOMIC DNA]</scope>
</reference>
<proteinExistence type="predicted"/>
<dbReference type="Proteomes" id="UP000183832">
    <property type="component" value="Unassembled WGS sequence"/>
</dbReference>
<protein>
    <submittedName>
        <fullName evidence="1">CLUMA_CG000591, isoform A</fullName>
    </submittedName>
</protein>
<evidence type="ECO:0000313" key="2">
    <source>
        <dbReference type="Proteomes" id="UP000183832"/>
    </source>
</evidence>
<accession>A0A1J1HFL2</accession>
<dbReference type="EMBL" id="CVRI01000002">
    <property type="protein sequence ID" value="CRK86759.1"/>
    <property type="molecule type" value="Genomic_DNA"/>
</dbReference>
<dbReference type="AlphaFoldDB" id="A0A1J1HFL2"/>
<gene>
    <name evidence="1" type="ORF">CLUMA_CG000591</name>
</gene>
<sequence>MQKKSLTHQTNIFSVHRHFLRSNRRESHGNLKPKYLSEKLFFWLFQRLKVYRHSQNFCSTTREGIVRFSDTEKEESQPILLNYGLVFKRIVEEGKV</sequence>
<evidence type="ECO:0000313" key="1">
    <source>
        <dbReference type="EMBL" id="CRK86759.1"/>
    </source>
</evidence>
<organism evidence="1 2">
    <name type="scientific">Clunio marinus</name>
    <dbReference type="NCBI Taxonomy" id="568069"/>
    <lineage>
        <taxon>Eukaryota</taxon>
        <taxon>Metazoa</taxon>
        <taxon>Ecdysozoa</taxon>
        <taxon>Arthropoda</taxon>
        <taxon>Hexapoda</taxon>
        <taxon>Insecta</taxon>
        <taxon>Pterygota</taxon>
        <taxon>Neoptera</taxon>
        <taxon>Endopterygota</taxon>
        <taxon>Diptera</taxon>
        <taxon>Nematocera</taxon>
        <taxon>Chironomoidea</taxon>
        <taxon>Chironomidae</taxon>
        <taxon>Clunio</taxon>
    </lineage>
</organism>
<name>A0A1J1HFL2_9DIPT</name>
<keyword evidence="2" id="KW-1185">Reference proteome</keyword>